<feature type="region of interest" description="Disordered" evidence="4">
    <location>
        <begin position="1"/>
        <end position="65"/>
    </location>
</feature>
<dbReference type="SUPFAM" id="SSF46689">
    <property type="entry name" value="Homeodomain-like"/>
    <property type="match status" value="1"/>
</dbReference>
<evidence type="ECO:0000256" key="4">
    <source>
        <dbReference type="SAM" id="MobiDB-lite"/>
    </source>
</evidence>
<dbReference type="CDD" id="cd00086">
    <property type="entry name" value="homeodomain"/>
    <property type="match status" value="1"/>
</dbReference>
<accession>A0ABR4PN96</accession>
<keyword evidence="2 3" id="KW-0238">DNA-binding</keyword>
<name>A0ABR4PN96_9HELO</name>
<evidence type="ECO:0000256" key="2">
    <source>
        <dbReference type="PROSITE-ProRule" id="PRU00108"/>
    </source>
</evidence>
<dbReference type="InterPro" id="IPR001356">
    <property type="entry name" value="HD"/>
</dbReference>
<proteinExistence type="predicted"/>
<dbReference type="EMBL" id="JBFCZG010000003">
    <property type="protein sequence ID" value="KAL3424818.1"/>
    <property type="molecule type" value="Genomic_DNA"/>
</dbReference>
<dbReference type="SMART" id="SM00389">
    <property type="entry name" value="HOX"/>
    <property type="match status" value="1"/>
</dbReference>
<evidence type="ECO:0000259" key="5">
    <source>
        <dbReference type="PROSITE" id="PS50071"/>
    </source>
</evidence>
<evidence type="ECO:0000313" key="6">
    <source>
        <dbReference type="EMBL" id="KAL3424818.1"/>
    </source>
</evidence>
<organism evidence="6 7">
    <name type="scientific">Phlyctema vagabunda</name>
    <dbReference type="NCBI Taxonomy" id="108571"/>
    <lineage>
        <taxon>Eukaryota</taxon>
        <taxon>Fungi</taxon>
        <taxon>Dikarya</taxon>
        <taxon>Ascomycota</taxon>
        <taxon>Pezizomycotina</taxon>
        <taxon>Leotiomycetes</taxon>
        <taxon>Helotiales</taxon>
        <taxon>Dermateaceae</taxon>
        <taxon>Phlyctema</taxon>
    </lineage>
</organism>
<feature type="region of interest" description="Disordered" evidence="4">
    <location>
        <begin position="252"/>
        <end position="272"/>
    </location>
</feature>
<dbReference type="PANTHER" id="PTHR24323:SF7">
    <property type="entry name" value="HOMEOBOX DOMAIN-CONTAINING PROTEIN"/>
    <property type="match status" value="1"/>
</dbReference>
<dbReference type="Proteomes" id="UP001629113">
    <property type="component" value="Unassembled WGS sequence"/>
</dbReference>
<keyword evidence="2 3" id="KW-0539">Nucleus</keyword>
<feature type="compositionally biased region" description="Basic and acidic residues" evidence="4">
    <location>
        <begin position="45"/>
        <end position="54"/>
    </location>
</feature>
<comment type="caution">
    <text evidence="6">The sequence shown here is derived from an EMBL/GenBank/DDBJ whole genome shotgun (WGS) entry which is preliminary data.</text>
</comment>
<dbReference type="PROSITE" id="PS50071">
    <property type="entry name" value="HOMEOBOX_2"/>
    <property type="match status" value="1"/>
</dbReference>
<feature type="compositionally biased region" description="Polar residues" evidence="4">
    <location>
        <begin position="201"/>
        <end position="219"/>
    </location>
</feature>
<dbReference type="Pfam" id="PF00046">
    <property type="entry name" value="Homeodomain"/>
    <property type="match status" value="1"/>
</dbReference>
<keyword evidence="2 3" id="KW-0371">Homeobox</keyword>
<feature type="DNA-binding region" description="Homeobox" evidence="2">
    <location>
        <begin position="53"/>
        <end position="113"/>
    </location>
</feature>
<dbReference type="Gene3D" id="1.10.10.60">
    <property type="entry name" value="Homeodomain-like"/>
    <property type="match status" value="1"/>
</dbReference>
<feature type="region of interest" description="Disordered" evidence="4">
    <location>
        <begin position="401"/>
        <end position="522"/>
    </location>
</feature>
<feature type="compositionally biased region" description="Polar residues" evidence="4">
    <location>
        <begin position="299"/>
        <end position="308"/>
    </location>
</feature>
<feature type="compositionally biased region" description="Low complexity" evidence="4">
    <location>
        <begin position="158"/>
        <end position="175"/>
    </location>
</feature>
<feature type="compositionally biased region" description="Polar residues" evidence="4">
    <location>
        <begin position="416"/>
        <end position="429"/>
    </location>
</feature>
<evidence type="ECO:0000256" key="3">
    <source>
        <dbReference type="RuleBase" id="RU000682"/>
    </source>
</evidence>
<comment type="subcellular location">
    <subcellularLocation>
        <location evidence="1 2 3">Nucleus</location>
    </subcellularLocation>
</comment>
<gene>
    <name evidence="6" type="ORF">PVAG01_04099</name>
</gene>
<sequence>MSDASSTTGLPVIAAGDNGPVSSMSGGETDGSVGHAASSDAIEGNIRERKGDTKQRRKRTSPEDQLVLEAFYKENPKPNKAARAEILKDVKGMNEKEVQIWFQNRRQINRRKQRPLLPHEIAAFGLGGMAALSSDPITGAISSHRTELLPMGSSFERLSSQGSDGSSQELQSELQSSEERCDPHESTQSEIIPEDGKVQKAVSTPAVSQNVSKSFSSTPGYLANRWNTSSSSFSTPASSYLPSIATPSISFPGQPQSCPGRLGAPPSTPPSSQIRLSMSLDGKAEIVTLDLSPPRTMAPRSNSPGSSLSRRRIGLQRSQSALPFGPLSRKSTPETAFTPRLPAGRSRDTRTWEFCCDGDIRDELTTQAENESSGSALAAISLLRSASNSALKNNASKLNQAGVKQTAGKRLKLGRATSSLARLQSTGLEPSSKDKEGLMNSPSGDSDKENWSPSELGQHPRRRRPLPSGRQKQGASKRVLGDNFNVPTHAVNFGGATNKHKRRKSEHKDAGVFEDEGDKEAGEEVQRFMSGEISPSKKGDLDCVQGLLSLSQGNWR</sequence>
<protein>
    <submittedName>
        <fullName evidence="6">MBF complex negative regulatory component yox1</fullName>
    </submittedName>
</protein>
<feature type="region of interest" description="Disordered" evidence="4">
    <location>
        <begin position="293"/>
        <end position="344"/>
    </location>
</feature>
<dbReference type="PANTHER" id="PTHR24323">
    <property type="entry name" value="CEH-10 HOMEODOMAIN-CONTAINING HOMOLOG"/>
    <property type="match status" value="1"/>
</dbReference>
<evidence type="ECO:0000313" key="7">
    <source>
        <dbReference type="Proteomes" id="UP001629113"/>
    </source>
</evidence>
<reference evidence="6 7" key="1">
    <citation type="submission" date="2024-06" db="EMBL/GenBank/DDBJ databases">
        <title>Complete genome of Phlyctema vagabunda strain 19-DSS-EL-015.</title>
        <authorList>
            <person name="Fiorenzani C."/>
        </authorList>
    </citation>
    <scope>NUCLEOTIDE SEQUENCE [LARGE SCALE GENOMIC DNA]</scope>
    <source>
        <strain evidence="6 7">19-DSS-EL-015</strain>
    </source>
</reference>
<feature type="region of interest" description="Disordered" evidence="4">
    <location>
        <begin position="155"/>
        <end position="219"/>
    </location>
</feature>
<keyword evidence="7" id="KW-1185">Reference proteome</keyword>
<dbReference type="InterPro" id="IPR009057">
    <property type="entry name" value="Homeodomain-like_sf"/>
</dbReference>
<feature type="compositionally biased region" description="Basic and acidic residues" evidence="4">
    <location>
        <begin position="177"/>
        <end position="187"/>
    </location>
</feature>
<evidence type="ECO:0000256" key="1">
    <source>
        <dbReference type="ARBA" id="ARBA00004123"/>
    </source>
</evidence>
<feature type="domain" description="Homeobox" evidence="5">
    <location>
        <begin position="51"/>
        <end position="112"/>
    </location>
</feature>
<dbReference type="InterPro" id="IPR051775">
    <property type="entry name" value="Homeobox_domain"/>
</dbReference>